<name>A0A1A3KNW9_MYCAS</name>
<evidence type="ECO:0000313" key="2">
    <source>
        <dbReference type="Proteomes" id="UP000093925"/>
    </source>
</evidence>
<proteinExistence type="predicted"/>
<dbReference type="InterPro" id="IPR029063">
    <property type="entry name" value="SAM-dependent_MTases_sf"/>
</dbReference>
<protein>
    <recommendedName>
        <fullName evidence="3">Methyltransferase</fullName>
    </recommendedName>
</protein>
<dbReference type="PANTHER" id="PTHR40036:SF1">
    <property type="entry name" value="MACROCIN O-METHYLTRANSFERASE"/>
    <property type="match status" value="1"/>
</dbReference>
<dbReference type="EMBL" id="LZLM01000058">
    <property type="protein sequence ID" value="OBJ86715.1"/>
    <property type="molecule type" value="Genomic_DNA"/>
</dbReference>
<evidence type="ECO:0008006" key="3">
    <source>
        <dbReference type="Google" id="ProtNLM"/>
    </source>
</evidence>
<accession>A0A1A3KNW9</accession>
<dbReference type="Pfam" id="PF13578">
    <property type="entry name" value="Methyltransf_24"/>
    <property type="match status" value="1"/>
</dbReference>
<dbReference type="InterPro" id="IPR008884">
    <property type="entry name" value="TylF_MeTrfase"/>
</dbReference>
<dbReference type="Proteomes" id="UP000093925">
    <property type="component" value="Unassembled WGS sequence"/>
</dbReference>
<dbReference type="AlphaFoldDB" id="A0A1A3KNW9"/>
<gene>
    <name evidence="1" type="ORF">A5640_09685</name>
</gene>
<sequence length="228" mass="25898">MPVASQEWHTGRQVLNFYPMDKDYRDSPAARAFVTTYFKNAAALNTDAALLKFGSDHVTLRGAFLEMGVCTGKTINFIAALNPEQRIWGFDSFQGLPDDWTRTDLTFPRGSFQVIAEGWMPPVLHNVSLVKGMFSDTLARFKEEVLKSDPIAFLHVDCDIYSSTKEVFDHLAENIVSGTVIVFDEFYNYPEAEMHEFKAFQEFLDATGKRAVYLAYNQYFEQAVARIA</sequence>
<dbReference type="PANTHER" id="PTHR40036">
    <property type="entry name" value="MACROCIN O-METHYLTRANSFERASE"/>
    <property type="match status" value="1"/>
</dbReference>
<evidence type="ECO:0000313" key="1">
    <source>
        <dbReference type="EMBL" id="OBJ86715.1"/>
    </source>
</evidence>
<reference evidence="1 2" key="1">
    <citation type="submission" date="2016-06" db="EMBL/GenBank/DDBJ databases">
        <authorList>
            <person name="Kjaerup R.B."/>
            <person name="Dalgaard T.S."/>
            <person name="Juul-Madsen H.R."/>
        </authorList>
    </citation>
    <scope>NUCLEOTIDE SEQUENCE [LARGE SCALE GENOMIC DNA]</scope>
    <source>
        <strain evidence="1 2">1276495.2</strain>
    </source>
</reference>
<dbReference type="Gene3D" id="3.40.50.150">
    <property type="entry name" value="Vaccinia Virus protein VP39"/>
    <property type="match status" value="1"/>
</dbReference>
<comment type="caution">
    <text evidence="1">The sequence shown here is derived from an EMBL/GenBank/DDBJ whole genome shotgun (WGS) entry which is preliminary data.</text>
</comment>
<organism evidence="1 2">
    <name type="scientific">Mycobacterium asiaticum</name>
    <dbReference type="NCBI Taxonomy" id="1790"/>
    <lineage>
        <taxon>Bacteria</taxon>
        <taxon>Bacillati</taxon>
        <taxon>Actinomycetota</taxon>
        <taxon>Actinomycetes</taxon>
        <taxon>Mycobacteriales</taxon>
        <taxon>Mycobacteriaceae</taxon>
        <taxon>Mycobacterium</taxon>
    </lineage>
</organism>